<dbReference type="InterPro" id="IPR005835">
    <property type="entry name" value="NTP_transferase_dom"/>
</dbReference>
<evidence type="ECO:0000259" key="3">
    <source>
        <dbReference type="Pfam" id="PF00483"/>
    </source>
</evidence>
<dbReference type="AlphaFoldDB" id="A0A9D1HRA7"/>
<dbReference type="CDD" id="cd02508">
    <property type="entry name" value="ADP_Glucose_PP"/>
    <property type="match status" value="1"/>
</dbReference>
<organism evidence="5 6">
    <name type="scientific">Candidatus Limadaptatus stercorigallinarum</name>
    <dbReference type="NCBI Taxonomy" id="2840845"/>
    <lineage>
        <taxon>Bacteria</taxon>
        <taxon>Bacillati</taxon>
        <taxon>Bacillota</taxon>
        <taxon>Clostridia</taxon>
        <taxon>Eubacteriales</taxon>
        <taxon>Candidatus Limadaptatus</taxon>
    </lineage>
</organism>
<dbReference type="GO" id="GO:0005978">
    <property type="term" value="P:glycogen biosynthetic process"/>
    <property type="evidence" value="ECO:0007669"/>
    <property type="project" value="UniProtKB-KW"/>
</dbReference>
<feature type="domain" description="Nucleotidyl transferase" evidence="3">
    <location>
        <begin position="14"/>
        <end position="232"/>
    </location>
</feature>
<dbReference type="EMBL" id="DVMN01000053">
    <property type="protein sequence ID" value="HIU21196.1"/>
    <property type="molecule type" value="Genomic_DNA"/>
</dbReference>
<dbReference type="GO" id="GO:0008878">
    <property type="term" value="F:glucose-1-phosphate adenylyltransferase activity"/>
    <property type="evidence" value="ECO:0007669"/>
    <property type="project" value="UniProtKB-EC"/>
</dbReference>
<dbReference type="SUPFAM" id="SSF51161">
    <property type="entry name" value="Trimeric LpxA-like enzymes"/>
    <property type="match status" value="1"/>
</dbReference>
<evidence type="ECO:0000313" key="6">
    <source>
        <dbReference type="Proteomes" id="UP000824088"/>
    </source>
</evidence>
<dbReference type="InterPro" id="IPR029044">
    <property type="entry name" value="Nucleotide-diphossugar_trans"/>
</dbReference>
<dbReference type="CDD" id="cd04651">
    <property type="entry name" value="LbH_G1P_AT_C"/>
    <property type="match status" value="1"/>
</dbReference>
<keyword evidence="5" id="KW-0548">Nucleotidyltransferase</keyword>
<proteinExistence type="inferred from homology"/>
<gene>
    <name evidence="5" type="primary">glgD</name>
    <name evidence="5" type="ORF">IAD51_03015</name>
</gene>
<accession>A0A9D1HRA7</accession>
<reference evidence="5" key="2">
    <citation type="journal article" date="2021" name="PeerJ">
        <title>Extensive microbial diversity within the chicken gut microbiome revealed by metagenomics and culture.</title>
        <authorList>
            <person name="Gilroy R."/>
            <person name="Ravi A."/>
            <person name="Getino M."/>
            <person name="Pursley I."/>
            <person name="Horton D.L."/>
            <person name="Alikhan N.F."/>
            <person name="Baker D."/>
            <person name="Gharbi K."/>
            <person name="Hall N."/>
            <person name="Watson M."/>
            <person name="Adriaenssens E.M."/>
            <person name="Foster-Nyarko E."/>
            <person name="Jarju S."/>
            <person name="Secka A."/>
            <person name="Antonio M."/>
            <person name="Oren A."/>
            <person name="Chaudhuri R.R."/>
            <person name="La Ragione R."/>
            <person name="Hildebrand F."/>
            <person name="Pallen M.J."/>
        </authorList>
    </citation>
    <scope>NUCLEOTIDE SEQUENCE</scope>
    <source>
        <strain evidence="5">1063</strain>
    </source>
</reference>
<keyword evidence="5" id="KW-0808">Transferase</keyword>
<dbReference type="InterPro" id="IPR011831">
    <property type="entry name" value="ADP-Glc_PPase"/>
</dbReference>
<dbReference type="Proteomes" id="UP000824088">
    <property type="component" value="Unassembled WGS sequence"/>
</dbReference>
<dbReference type="InterPro" id="IPR011832">
    <property type="entry name" value="GlgDAde_trans"/>
</dbReference>
<dbReference type="InterPro" id="IPR011004">
    <property type="entry name" value="Trimer_LpxA-like_sf"/>
</dbReference>
<comment type="caution">
    <text evidence="5">The sequence shown here is derived from an EMBL/GenBank/DDBJ whole genome shotgun (WGS) entry which is preliminary data.</text>
</comment>
<evidence type="ECO:0000259" key="4">
    <source>
        <dbReference type="Pfam" id="PF24894"/>
    </source>
</evidence>
<dbReference type="NCBIfam" id="TIGR02092">
    <property type="entry name" value="glgD"/>
    <property type="match status" value="1"/>
</dbReference>
<dbReference type="InterPro" id="IPR056818">
    <property type="entry name" value="GlmU/GlgC-like_hexapep"/>
</dbReference>
<feature type="domain" description="Glucose-1-phosphate adenylyltransferase/Bifunctional protein GlmU-like C-terminal hexapeptide" evidence="4">
    <location>
        <begin position="284"/>
        <end position="354"/>
    </location>
</feature>
<dbReference type="Pfam" id="PF00483">
    <property type="entry name" value="NTP_transferase"/>
    <property type="match status" value="1"/>
</dbReference>
<evidence type="ECO:0000256" key="1">
    <source>
        <dbReference type="ARBA" id="ARBA00010443"/>
    </source>
</evidence>
<dbReference type="Pfam" id="PF24894">
    <property type="entry name" value="Hexapep_GlmU"/>
    <property type="match status" value="1"/>
</dbReference>
<evidence type="ECO:0000313" key="5">
    <source>
        <dbReference type="EMBL" id="HIU21196.1"/>
    </source>
</evidence>
<protein>
    <submittedName>
        <fullName evidence="5">Glucose-1-phosphate adenylyltransferase subunit GlgD</fullName>
        <ecNumber evidence="5">2.7.7.27</ecNumber>
    </submittedName>
</protein>
<dbReference type="PANTHER" id="PTHR43523:SF6">
    <property type="entry name" value="GLYCOGEN BIOSYNTHESIS PROTEIN GLGD"/>
    <property type="match status" value="1"/>
</dbReference>
<dbReference type="PANTHER" id="PTHR43523">
    <property type="entry name" value="GLUCOSE-1-PHOSPHATE ADENYLYLTRANSFERASE-RELATED"/>
    <property type="match status" value="1"/>
</dbReference>
<dbReference type="Gene3D" id="3.90.550.10">
    <property type="entry name" value="Spore Coat Polysaccharide Biosynthesis Protein SpsA, Chain A"/>
    <property type="match status" value="1"/>
</dbReference>
<comment type="similarity">
    <text evidence="1">Belongs to the bacterial/plant glucose-1-phosphate adenylyltransferase family.</text>
</comment>
<name>A0A9D1HRA7_9FIRM</name>
<dbReference type="SUPFAM" id="SSF53448">
    <property type="entry name" value="Nucleotide-diphospho-sugar transferases"/>
    <property type="match status" value="1"/>
</dbReference>
<sequence length="371" mass="42304">MKNNALGILFASDEDSHLNDLTIHRTTASLPYAGRYRLIDFVLSNMVHANITKIGIITRNNYNSLMDHIRQGRDWDLNRKNSGISVYPPFVFNAAHEVYKGKIEALYMLRGFMLKSSEDYVVISNANIAFNIDFEEVEKFHVERGADITMLTYSTEDVTPRKLVVTADKNKRIKDLRYPVSTDTGKQLCNLNIYYVKKDLLISLIDNAYAHGAYDFEKDILRASLDELYVMSYEVDNYVAVIDRIPTYFKRSMDLLNPEVREDLFYNHSTILTKVKDSVPTKYKEGANVHNSIIADGCEINGTVENSILFRSVRVGKGAVIRNSIIMENGIVMENAQLDYVITDKSCIIQSGRRLAGYESYPMVVVKNKII</sequence>
<evidence type="ECO:0000256" key="2">
    <source>
        <dbReference type="ARBA" id="ARBA00023056"/>
    </source>
</evidence>
<keyword evidence="2" id="KW-0320">Glycogen biosynthesis</keyword>
<reference evidence="5" key="1">
    <citation type="submission" date="2020-10" db="EMBL/GenBank/DDBJ databases">
        <authorList>
            <person name="Gilroy R."/>
        </authorList>
    </citation>
    <scope>NUCLEOTIDE SEQUENCE</scope>
    <source>
        <strain evidence="5">1063</strain>
    </source>
</reference>
<dbReference type="Gene3D" id="2.160.10.10">
    <property type="entry name" value="Hexapeptide repeat proteins"/>
    <property type="match status" value="1"/>
</dbReference>
<dbReference type="EC" id="2.7.7.27" evidence="5"/>